<evidence type="ECO:0000313" key="2">
    <source>
        <dbReference type="EMBL" id="KFI48683.1"/>
    </source>
</evidence>
<feature type="compositionally biased region" description="Polar residues" evidence="1">
    <location>
        <begin position="49"/>
        <end position="86"/>
    </location>
</feature>
<sequence length="214" mass="22970">MFFNISQRGYHGVLPYALTTCIAAAATGLSAFILFAISPQVVSAAPPNVTDTINPSEPATPTNQDDLNTSEESSPVNAQQKNSGPLSSTSHHSTAHRTTVPSESVGHQNTSSSTLSSSANGWSNFGNIETERWYANGTMVTSQEFTDPATGQRYYANTDGSIAHDVDMQLPSNGTTITVRFAHDGHLVTGMDCKDGAWYFFNLEDGSMAYGERY</sequence>
<organism evidence="2 3">
    <name type="scientific">Bifidobacterium boum</name>
    <dbReference type="NCBI Taxonomy" id="78343"/>
    <lineage>
        <taxon>Bacteria</taxon>
        <taxon>Bacillati</taxon>
        <taxon>Actinomycetota</taxon>
        <taxon>Actinomycetes</taxon>
        <taxon>Bifidobacteriales</taxon>
        <taxon>Bifidobacteriaceae</taxon>
        <taxon>Bifidobacterium</taxon>
    </lineage>
</organism>
<feature type="compositionally biased region" description="Low complexity" evidence="1">
    <location>
        <begin position="87"/>
        <end position="99"/>
    </location>
</feature>
<dbReference type="Proteomes" id="UP000029093">
    <property type="component" value="Unassembled WGS sequence"/>
</dbReference>
<feature type="non-terminal residue" evidence="2">
    <location>
        <position position="214"/>
    </location>
</feature>
<evidence type="ECO:0000313" key="3">
    <source>
        <dbReference type="Proteomes" id="UP000029093"/>
    </source>
</evidence>
<evidence type="ECO:0000256" key="1">
    <source>
        <dbReference type="SAM" id="MobiDB-lite"/>
    </source>
</evidence>
<dbReference type="SUPFAM" id="SSF69360">
    <property type="entry name" value="Cell wall binding repeat"/>
    <property type="match status" value="1"/>
</dbReference>
<comment type="caution">
    <text evidence="2">The sequence shown here is derived from an EMBL/GenBank/DDBJ whole genome shotgun (WGS) entry which is preliminary data.</text>
</comment>
<dbReference type="EMBL" id="JGYQ01000007">
    <property type="protein sequence ID" value="KFI48683.1"/>
    <property type="molecule type" value="Genomic_DNA"/>
</dbReference>
<accession>A0A086ZQ83</accession>
<name>A0A086ZQ83_9BIFI</name>
<dbReference type="AlphaFoldDB" id="A0A086ZQ83"/>
<reference evidence="2 3" key="1">
    <citation type="submission" date="2014-03" db="EMBL/GenBank/DDBJ databases">
        <title>Genomics of Bifidobacteria.</title>
        <authorList>
            <person name="Ventura M."/>
            <person name="Milani C."/>
            <person name="Lugli G.A."/>
        </authorList>
    </citation>
    <scope>NUCLEOTIDE SEQUENCE [LARGE SCALE GENOMIC DNA]</scope>
    <source>
        <strain evidence="2 3">LMG 10736</strain>
    </source>
</reference>
<protein>
    <submittedName>
        <fullName evidence="2">Uncharacterized protein</fullName>
    </submittedName>
</protein>
<keyword evidence="3" id="KW-1185">Reference proteome</keyword>
<proteinExistence type="predicted"/>
<dbReference type="Gene3D" id="2.10.270.10">
    <property type="entry name" value="Cholin Binding"/>
    <property type="match status" value="1"/>
</dbReference>
<gene>
    <name evidence="2" type="ORF">BBOU_0815</name>
</gene>
<feature type="region of interest" description="Disordered" evidence="1">
    <location>
        <begin position="48"/>
        <end position="121"/>
    </location>
</feature>
<feature type="compositionally biased region" description="Polar residues" evidence="1">
    <location>
        <begin position="100"/>
        <end position="109"/>
    </location>
</feature>